<name>A0AAU7VLI2_9FIRM</name>
<organism evidence="5">
    <name type="scientific">Proteinivorax tanatarense</name>
    <dbReference type="NCBI Taxonomy" id="1260629"/>
    <lineage>
        <taxon>Bacteria</taxon>
        <taxon>Bacillati</taxon>
        <taxon>Bacillota</taxon>
        <taxon>Clostridia</taxon>
        <taxon>Eubacteriales</taxon>
        <taxon>Proteinivoracaceae</taxon>
        <taxon>Proteinivorax</taxon>
    </lineage>
</organism>
<feature type="domain" description="M23ase beta-sheet core" evidence="4">
    <location>
        <begin position="199"/>
        <end position="294"/>
    </location>
</feature>
<evidence type="ECO:0000313" key="5">
    <source>
        <dbReference type="EMBL" id="XBX74913.1"/>
    </source>
</evidence>
<accession>A0AAU7VLI2</accession>
<keyword evidence="3" id="KW-1133">Transmembrane helix</keyword>
<keyword evidence="3" id="KW-0472">Membrane</keyword>
<dbReference type="InterPro" id="IPR011055">
    <property type="entry name" value="Dup_hybrid_motif"/>
</dbReference>
<dbReference type="GO" id="GO:0004222">
    <property type="term" value="F:metalloendopeptidase activity"/>
    <property type="evidence" value="ECO:0007669"/>
    <property type="project" value="TreeGrafter"/>
</dbReference>
<keyword evidence="3" id="KW-0812">Transmembrane</keyword>
<evidence type="ECO:0000256" key="3">
    <source>
        <dbReference type="SAM" id="Phobius"/>
    </source>
</evidence>
<dbReference type="AlphaFoldDB" id="A0AAU7VLI2"/>
<feature type="compositionally biased region" description="Polar residues" evidence="2">
    <location>
        <begin position="172"/>
        <end position="183"/>
    </location>
</feature>
<dbReference type="PANTHER" id="PTHR21666:SF289">
    <property type="entry name" value="L-ALA--D-GLU ENDOPEPTIDASE"/>
    <property type="match status" value="1"/>
</dbReference>
<keyword evidence="1" id="KW-0732">Signal</keyword>
<feature type="region of interest" description="Disordered" evidence="2">
    <location>
        <begin position="108"/>
        <end position="130"/>
    </location>
</feature>
<reference evidence="5" key="1">
    <citation type="journal article" date="2013" name="Extremophiles">
        <title>Proteinivorax tanatarense gen. nov., sp. nov., an anaerobic, haloalkaliphilic, proteolytic bacterium isolated from a decaying algal bloom, and proposal of Proteinivoraceae fam. nov.</title>
        <authorList>
            <person name="Kevbrin V."/>
            <person name="Boltyanskaya Y."/>
            <person name="Zhilina T."/>
            <person name="Kolganova T."/>
            <person name="Lavrentjeva E."/>
            <person name="Kuznetsov B."/>
        </authorList>
    </citation>
    <scope>NUCLEOTIDE SEQUENCE</scope>
    <source>
        <strain evidence="5">Z-910T</strain>
    </source>
</reference>
<dbReference type="RefSeq" id="WP_350343662.1">
    <property type="nucleotide sequence ID" value="NZ_CP158367.1"/>
</dbReference>
<dbReference type="Gene3D" id="2.70.70.10">
    <property type="entry name" value="Glucose Permease (Domain IIA)"/>
    <property type="match status" value="1"/>
</dbReference>
<dbReference type="InterPro" id="IPR016047">
    <property type="entry name" value="M23ase_b-sheet_dom"/>
</dbReference>
<gene>
    <name evidence="5" type="ORF">PRVXT_002978</name>
</gene>
<feature type="region of interest" description="Disordered" evidence="2">
    <location>
        <begin position="168"/>
        <end position="187"/>
    </location>
</feature>
<proteinExistence type="predicted"/>
<feature type="transmembrane region" description="Helical" evidence="3">
    <location>
        <begin position="30"/>
        <end position="52"/>
    </location>
</feature>
<evidence type="ECO:0000259" key="4">
    <source>
        <dbReference type="Pfam" id="PF01551"/>
    </source>
</evidence>
<dbReference type="EMBL" id="CP158367">
    <property type="protein sequence ID" value="XBX74913.1"/>
    <property type="molecule type" value="Genomic_DNA"/>
</dbReference>
<dbReference type="PANTHER" id="PTHR21666">
    <property type="entry name" value="PEPTIDASE-RELATED"/>
    <property type="match status" value="1"/>
</dbReference>
<dbReference type="InterPro" id="IPR050570">
    <property type="entry name" value="Cell_wall_metabolism_enzyme"/>
</dbReference>
<feature type="compositionally biased region" description="Basic and acidic residues" evidence="2">
    <location>
        <begin position="114"/>
        <end position="124"/>
    </location>
</feature>
<dbReference type="Pfam" id="PF01551">
    <property type="entry name" value="Peptidase_M23"/>
    <property type="match status" value="1"/>
</dbReference>
<sequence length="298" mass="33335">MSSENKENKKFTLMILPHSNDKPLRFNLPILAIQITGVLILLVLIGFIGFFAKYIDMAGSMSELEELRLENQEKSKQLENLAEQTQNVLEEFKQIEELQDQLKELTDYEEQEGESLKETDDERSFFTASRGSTSVERTEISLSLLSNELPSQKENMDTLVSDAEKQAKRQAHTPSIRPTTGRVSSPFGYRNHPFTGARQFHSGVDIANSTGTPIKATANGTVVRASYNGGYGNMIIIDHGYGYTTYYAHLSEIEVRTGQKVTKGETIGQMGSTGQSTGPHLHYEVRVRGNPVNPTDYY</sequence>
<dbReference type="SUPFAM" id="SSF51261">
    <property type="entry name" value="Duplicated hybrid motif"/>
    <property type="match status" value="1"/>
</dbReference>
<reference evidence="5" key="2">
    <citation type="submission" date="2024-06" db="EMBL/GenBank/DDBJ databases">
        <authorList>
            <person name="Petrova K.O."/>
            <person name="Toshchakov S.V."/>
            <person name="Boltjanskaja Y.V."/>
            <person name="Kevbrin V."/>
        </authorList>
    </citation>
    <scope>NUCLEOTIDE SEQUENCE</scope>
    <source>
        <strain evidence="5">Z-910T</strain>
    </source>
</reference>
<dbReference type="CDD" id="cd12797">
    <property type="entry name" value="M23_peptidase"/>
    <property type="match status" value="1"/>
</dbReference>
<evidence type="ECO:0000256" key="1">
    <source>
        <dbReference type="ARBA" id="ARBA00022729"/>
    </source>
</evidence>
<protein>
    <submittedName>
        <fullName evidence="5">Peptidoglycan DD-metalloendopeptidase family protein</fullName>
    </submittedName>
</protein>
<evidence type="ECO:0000256" key="2">
    <source>
        <dbReference type="SAM" id="MobiDB-lite"/>
    </source>
</evidence>
<dbReference type="FunFam" id="2.70.70.10:FF:000006">
    <property type="entry name" value="M23 family peptidase"/>
    <property type="match status" value="1"/>
</dbReference>